<organism evidence="1 2">
    <name type="scientific">Trifolium pratense</name>
    <name type="common">Red clover</name>
    <dbReference type="NCBI Taxonomy" id="57577"/>
    <lineage>
        <taxon>Eukaryota</taxon>
        <taxon>Viridiplantae</taxon>
        <taxon>Streptophyta</taxon>
        <taxon>Embryophyta</taxon>
        <taxon>Tracheophyta</taxon>
        <taxon>Spermatophyta</taxon>
        <taxon>Magnoliopsida</taxon>
        <taxon>eudicotyledons</taxon>
        <taxon>Gunneridae</taxon>
        <taxon>Pentapetalae</taxon>
        <taxon>rosids</taxon>
        <taxon>fabids</taxon>
        <taxon>Fabales</taxon>
        <taxon>Fabaceae</taxon>
        <taxon>Papilionoideae</taxon>
        <taxon>50 kb inversion clade</taxon>
        <taxon>NPAAA clade</taxon>
        <taxon>Hologalegina</taxon>
        <taxon>IRL clade</taxon>
        <taxon>Trifolieae</taxon>
        <taxon>Trifolium</taxon>
    </lineage>
</organism>
<name>A0ACB0KUS7_TRIPR</name>
<comment type="caution">
    <text evidence="1">The sequence shown here is derived from an EMBL/GenBank/DDBJ whole genome shotgun (WGS) entry which is preliminary data.</text>
</comment>
<proteinExistence type="predicted"/>
<dbReference type="EMBL" id="CASHSV030000311">
    <property type="protein sequence ID" value="CAJ2660866.1"/>
    <property type="molecule type" value="Genomic_DNA"/>
</dbReference>
<reference evidence="1" key="1">
    <citation type="submission" date="2023-10" db="EMBL/GenBank/DDBJ databases">
        <authorList>
            <person name="Rodriguez Cubillos JULIANA M."/>
            <person name="De Vega J."/>
        </authorList>
    </citation>
    <scope>NUCLEOTIDE SEQUENCE</scope>
</reference>
<accession>A0ACB0KUS7</accession>
<evidence type="ECO:0000313" key="1">
    <source>
        <dbReference type="EMBL" id="CAJ2660866.1"/>
    </source>
</evidence>
<evidence type="ECO:0000313" key="2">
    <source>
        <dbReference type="Proteomes" id="UP001177021"/>
    </source>
</evidence>
<keyword evidence="2" id="KW-1185">Reference proteome</keyword>
<dbReference type="Proteomes" id="UP001177021">
    <property type="component" value="Unassembled WGS sequence"/>
</dbReference>
<protein>
    <submittedName>
        <fullName evidence="1">Uncharacterized protein</fullName>
    </submittedName>
</protein>
<sequence length="393" mass="44052">MRDLSVSAVSGPQNARRSDRDILLSSNLKRYTFAELEIATGNFHPYSIIGDGGFGLVYKGWIHQNSLAATKPGTGIAVAVKRLRPKSLQGHREWLAEVNYLGKFSHPNLVRLIGYCLEDECRLLVYELMPLGSLEDHLFSRYRKREPDPDAVEPLSWSIRLKVALDVAKVLAFLHSATTKVIYRDFKTSNILLDSDYNAKLSDFGLARDGPNDNGSHVSTRIMGTEGYADPEYVDSGHLTIKSDVYSFGVVLLEILTGELVLDMTKYGSDNLVEYIKPHLADKTKIFGLLDSELKGQYSTEEAYKVATLALQCLSLESKFRPNMDEVVRTLEKLQVPNLNVGNLKHADGQSPNLVELTVLQTDQGIQKNKKLQGLYHSQWIYIVTTTLELFIL</sequence>
<gene>
    <name evidence="1" type="ORF">MILVUS5_LOCUS26720</name>
</gene>